<evidence type="ECO:0000256" key="14">
    <source>
        <dbReference type="ARBA" id="ARBA00023136"/>
    </source>
</evidence>
<keyword evidence="7 20" id="KW-0812">Transmembrane</keyword>
<dbReference type="Proteomes" id="UP000009046">
    <property type="component" value="Unassembled WGS sequence"/>
</dbReference>
<protein>
    <recommendedName>
        <fullName evidence="4">ADAM10 endopeptidase</fullName>
        <ecNumber evidence="4">3.4.24.81</ecNumber>
    </recommendedName>
</protein>
<comment type="subcellular location">
    <subcellularLocation>
        <location evidence="3">Membrane</location>
        <topology evidence="3">Single-pass type I membrane protein</topology>
    </subcellularLocation>
</comment>
<keyword evidence="16" id="KW-1015">Disulfide bond</keyword>
<dbReference type="GO" id="GO:0046872">
    <property type="term" value="F:metal ion binding"/>
    <property type="evidence" value="ECO:0007669"/>
    <property type="project" value="UniProtKB-KW"/>
</dbReference>
<keyword evidence="11 18" id="KW-0862">Zinc</keyword>
<dbReference type="GeneID" id="8235361"/>
<feature type="binding site" evidence="18">
    <location>
        <position position="421"/>
    </location>
    <ligand>
        <name>Zn(2+)</name>
        <dbReference type="ChEBI" id="CHEBI:29105"/>
        <note>catalytic</note>
    </ligand>
</feature>
<dbReference type="InterPro" id="IPR036436">
    <property type="entry name" value="Disintegrin_dom_sf"/>
</dbReference>
<evidence type="ECO:0000256" key="1">
    <source>
        <dbReference type="ARBA" id="ARBA00001809"/>
    </source>
</evidence>
<feature type="domain" description="Disintegrin" evidence="21">
    <location>
        <begin position="482"/>
        <end position="588"/>
    </location>
</feature>
<dbReference type="RefSeq" id="XP_002426550.1">
    <property type="nucleotide sequence ID" value="XM_002426505.1"/>
</dbReference>
<evidence type="ECO:0000259" key="22">
    <source>
        <dbReference type="PROSITE" id="PS50215"/>
    </source>
</evidence>
<evidence type="ECO:0000256" key="4">
    <source>
        <dbReference type="ARBA" id="ARBA00012332"/>
    </source>
</evidence>
<dbReference type="FunCoup" id="E0VKA6">
    <property type="interactions" value="208"/>
</dbReference>
<dbReference type="Pfam" id="PF13574">
    <property type="entry name" value="Reprolysin_2"/>
    <property type="match status" value="1"/>
</dbReference>
<gene>
    <name evidence="24" type="primary">8235361</name>
    <name evidence="23" type="ORF">Phum_PHUM259590</name>
</gene>
<keyword evidence="25" id="KW-1185">Reference proteome</keyword>
<evidence type="ECO:0000256" key="13">
    <source>
        <dbReference type="ARBA" id="ARBA00023049"/>
    </source>
</evidence>
<dbReference type="CDD" id="cd04270">
    <property type="entry name" value="ZnMc_TACE_like"/>
    <property type="match status" value="1"/>
</dbReference>
<dbReference type="OrthoDB" id="2149267at2759"/>
<evidence type="ECO:0000256" key="18">
    <source>
        <dbReference type="PROSITE-ProRule" id="PRU00276"/>
    </source>
</evidence>
<feature type="binding site" evidence="18">
    <location>
        <position position="411"/>
    </location>
    <ligand>
        <name>Zn(2+)</name>
        <dbReference type="ChEBI" id="CHEBI:29105"/>
        <note>catalytic</note>
    </ligand>
</feature>
<evidence type="ECO:0000256" key="8">
    <source>
        <dbReference type="ARBA" id="ARBA00022723"/>
    </source>
</evidence>
<evidence type="ECO:0000256" key="16">
    <source>
        <dbReference type="ARBA" id="ARBA00023157"/>
    </source>
</evidence>
<sequence>MSVFLLPTLELKVLFVFLYNTNRLNEYILHYEPLNYDSGEIHRNHQRAKRSVVKDHYVHLSFRSHGRNFNLRLKRDLDVFSDNLVVDGLPYVDTSHIYKGNLLGEPGSHVFGSIINGVFEGSIHSPVDSFYVEKAHKYFPKESNQSFHSIIYNGKDVDDKEENERMTNMALPTKQKLKNIPSNYGNHFLEEPFQKYSRELNDKKFRHGGERRSKRATRPKEENKNTCSLFIQTDPLIWRHIGEQVNSDPEKTREEILSLIAHHVTAVNYIYRDTKFDGRVEHRNIKFEVQRIKIDDYSPCMPNFNGEVNPFCMENIDVSNFLNLHSLGNHEDFCLAYVFTYRDFTGGTLGLAWVASASGASGGICEKYKTYTETVGGTYQSTKRSLNTGIITFVNYNSRVPPKVSQLTLAHEIGHNFGSPHDFPPECRPGGQNGNYIMFASATSGDRPNNSKFSGCSVGNISNVLDAIEDNKKRNCFTASAGAFCGNKIVEVGEECDCGYDDEECIDKCCYPRLVSEKDRLGNESARGCTRRPGSVCSPSEGPCCSSDTCKFVPLHYQQQCKSESDCSWPSFCSGKSAECPSPAPKANKTRCNEGTQLCINGECTGSICLEWNLTECFLTSHIIPNIDKRRLCELACQNGTDPSTCRSTSEFAHLVGLPQGGISLRPGSPCDNFQGYCDVFFKCRAVDAEGPLVRLKNLLFNKETLLTVAQWVTEYWWAVLLLALAFVVFMGLFIKCCAVHTPSSNPKKPPARRLSETLRRPITTLRRMVRIIFLH</sequence>
<comment type="cofactor">
    <cofactor evidence="2">
        <name>Zn(2+)</name>
        <dbReference type="ChEBI" id="CHEBI:29105"/>
    </cofactor>
</comment>
<comment type="caution">
    <text evidence="18">Lacks conserved residue(s) required for the propagation of feature annotation.</text>
</comment>
<evidence type="ECO:0000256" key="17">
    <source>
        <dbReference type="ARBA" id="ARBA00023180"/>
    </source>
</evidence>
<reference evidence="24" key="3">
    <citation type="submission" date="2021-02" db="UniProtKB">
        <authorList>
            <consortium name="EnsemblMetazoa"/>
        </authorList>
    </citation>
    <scope>IDENTIFICATION</scope>
    <source>
        <strain evidence="24">USDA</strain>
    </source>
</reference>
<accession>E0VKA6</accession>
<dbReference type="VEuPathDB" id="VectorBase:PHUM259590"/>
<keyword evidence="14 20" id="KW-0472">Membrane</keyword>
<dbReference type="GO" id="GO:0006509">
    <property type="term" value="P:membrane protein ectodomain proteolysis"/>
    <property type="evidence" value="ECO:0007669"/>
    <property type="project" value="TreeGrafter"/>
</dbReference>
<dbReference type="PANTHER" id="PTHR45702:SF2">
    <property type="entry name" value="KUZBANIAN, ISOFORM A"/>
    <property type="match status" value="1"/>
</dbReference>
<feature type="active site" evidence="18">
    <location>
        <position position="412"/>
    </location>
</feature>
<keyword evidence="10 23" id="KW-0378">Hydrolase</keyword>
<dbReference type="SUPFAM" id="SSF55486">
    <property type="entry name" value="Metalloproteases ('zincins'), catalytic domain"/>
    <property type="match status" value="1"/>
</dbReference>
<dbReference type="InterPro" id="IPR034025">
    <property type="entry name" value="ADAM10_ADAM17"/>
</dbReference>
<evidence type="ECO:0000256" key="2">
    <source>
        <dbReference type="ARBA" id="ARBA00001947"/>
    </source>
</evidence>
<dbReference type="SMART" id="SM00050">
    <property type="entry name" value="DISIN"/>
    <property type="match status" value="1"/>
</dbReference>
<feature type="region of interest" description="Disordered" evidence="19">
    <location>
        <begin position="202"/>
        <end position="225"/>
    </location>
</feature>
<evidence type="ECO:0000313" key="23">
    <source>
        <dbReference type="EMBL" id="EEB13812.1"/>
    </source>
</evidence>
<dbReference type="PANTHER" id="PTHR45702">
    <property type="entry name" value="ADAM10/ADAM17 METALLOPEPTIDASE FAMILY MEMBER"/>
    <property type="match status" value="1"/>
</dbReference>
<evidence type="ECO:0000256" key="6">
    <source>
        <dbReference type="ARBA" id="ARBA00022685"/>
    </source>
</evidence>
<reference evidence="23" key="1">
    <citation type="submission" date="2007-04" db="EMBL/GenBank/DDBJ databases">
        <title>Annotation of Pediculus humanus corporis strain USDA.</title>
        <authorList>
            <person name="Kirkness E."/>
            <person name="Hannick L."/>
            <person name="Hass B."/>
            <person name="Bruggner R."/>
            <person name="Lawson D."/>
            <person name="Bidwell S."/>
            <person name="Joardar V."/>
            <person name="Caler E."/>
            <person name="Walenz B."/>
            <person name="Inman J."/>
            <person name="Schobel S."/>
            <person name="Galinsky K."/>
            <person name="Amedeo P."/>
            <person name="Strausberg R."/>
        </authorList>
    </citation>
    <scope>NUCLEOTIDE SEQUENCE</scope>
    <source>
        <strain evidence="23">USDA</strain>
    </source>
</reference>
<dbReference type="GO" id="GO:0004222">
    <property type="term" value="F:metalloendopeptidase activity"/>
    <property type="evidence" value="ECO:0007669"/>
    <property type="project" value="InterPro"/>
</dbReference>
<dbReference type="AlphaFoldDB" id="E0VKA6"/>
<feature type="transmembrane region" description="Helical" evidence="20">
    <location>
        <begin position="716"/>
        <end position="739"/>
    </location>
</feature>
<dbReference type="InterPro" id="IPR024079">
    <property type="entry name" value="MetalloPept_cat_dom_sf"/>
</dbReference>
<dbReference type="OMA" id="MAVFIRC"/>
<keyword evidence="13" id="KW-0482">Metalloprotease</keyword>
<dbReference type="InterPro" id="IPR051489">
    <property type="entry name" value="ADAM_Metalloproteinase"/>
</dbReference>
<dbReference type="EMBL" id="DS235241">
    <property type="protein sequence ID" value="EEB13812.1"/>
    <property type="molecule type" value="Genomic_DNA"/>
</dbReference>
<dbReference type="InParanoid" id="E0VKA6"/>
<keyword evidence="12 20" id="KW-1133">Transmembrane helix</keyword>
<evidence type="ECO:0000256" key="3">
    <source>
        <dbReference type="ARBA" id="ARBA00004479"/>
    </source>
</evidence>
<dbReference type="Gene3D" id="4.10.70.10">
    <property type="entry name" value="Disintegrin domain"/>
    <property type="match status" value="1"/>
</dbReference>
<evidence type="ECO:0000256" key="5">
    <source>
        <dbReference type="ARBA" id="ARBA00022670"/>
    </source>
</evidence>
<evidence type="ECO:0000256" key="11">
    <source>
        <dbReference type="ARBA" id="ARBA00022833"/>
    </source>
</evidence>
<keyword evidence="15" id="KW-0865">Zymogen</keyword>
<dbReference type="KEGG" id="phu:Phum_PHUM259590"/>
<dbReference type="InterPro" id="IPR001762">
    <property type="entry name" value="Disintegrin_dom"/>
</dbReference>
<dbReference type="GO" id="GO:0007219">
    <property type="term" value="P:Notch signaling pathway"/>
    <property type="evidence" value="ECO:0007669"/>
    <property type="project" value="TreeGrafter"/>
</dbReference>
<dbReference type="CTD" id="8235361"/>
<evidence type="ECO:0000256" key="9">
    <source>
        <dbReference type="ARBA" id="ARBA00022729"/>
    </source>
</evidence>
<dbReference type="PROSITE" id="PS50214">
    <property type="entry name" value="DISINTEGRIN_2"/>
    <property type="match status" value="1"/>
</dbReference>
<dbReference type="GO" id="GO:0005886">
    <property type="term" value="C:plasma membrane"/>
    <property type="evidence" value="ECO:0007669"/>
    <property type="project" value="TreeGrafter"/>
</dbReference>
<proteinExistence type="predicted"/>
<dbReference type="MEROPS" id="M12.211"/>
<dbReference type="HOGENOM" id="CLU_004602_0_0_1"/>
<feature type="compositionally biased region" description="Basic and acidic residues" evidence="19">
    <location>
        <begin position="202"/>
        <end position="211"/>
    </location>
</feature>
<evidence type="ECO:0000259" key="21">
    <source>
        <dbReference type="PROSITE" id="PS50214"/>
    </source>
</evidence>
<comment type="catalytic activity">
    <reaction evidence="1">
        <text>Endopeptidase of broad specificity.</text>
        <dbReference type="EC" id="3.4.24.81"/>
    </reaction>
</comment>
<evidence type="ECO:0000256" key="7">
    <source>
        <dbReference type="ARBA" id="ARBA00022692"/>
    </source>
</evidence>
<dbReference type="EnsemblMetazoa" id="PHUM259590-RA">
    <property type="protein sequence ID" value="PHUM259590-PA"/>
    <property type="gene ID" value="PHUM259590"/>
</dbReference>
<feature type="binding site" evidence="18">
    <location>
        <position position="415"/>
    </location>
    <ligand>
        <name>Zn(2+)</name>
        <dbReference type="ChEBI" id="CHEBI:29105"/>
        <note>catalytic</note>
    </ligand>
</feature>
<dbReference type="Pfam" id="PF00200">
    <property type="entry name" value="Disintegrin"/>
    <property type="match status" value="1"/>
</dbReference>
<dbReference type="EMBL" id="AAZO01003005">
    <property type="status" value="NOT_ANNOTATED_CDS"/>
    <property type="molecule type" value="Genomic_DNA"/>
</dbReference>
<dbReference type="Gene3D" id="3.40.390.10">
    <property type="entry name" value="Collagenase (Catalytic Domain)"/>
    <property type="match status" value="1"/>
</dbReference>
<dbReference type="EC" id="3.4.24.81" evidence="4"/>
<dbReference type="InterPro" id="IPR049038">
    <property type="entry name" value="ADAM10_Cys-rich"/>
</dbReference>
<feature type="domain" description="Peptidase M12B" evidence="22">
    <location>
        <begin position="225"/>
        <end position="465"/>
    </location>
</feature>
<dbReference type="InterPro" id="IPR001590">
    <property type="entry name" value="Peptidase_M12B"/>
</dbReference>
<dbReference type="Pfam" id="PF21299">
    <property type="entry name" value="ADAM10_Cys-rich"/>
    <property type="match status" value="1"/>
</dbReference>
<dbReference type="PROSITE" id="PS50215">
    <property type="entry name" value="ADAM_MEPRO"/>
    <property type="match status" value="1"/>
</dbReference>
<evidence type="ECO:0000256" key="10">
    <source>
        <dbReference type="ARBA" id="ARBA00022801"/>
    </source>
</evidence>
<evidence type="ECO:0000256" key="12">
    <source>
        <dbReference type="ARBA" id="ARBA00022989"/>
    </source>
</evidence>
<dbReference type="SUPFAM" id="SSF57552">
    <property type="entry name" value="Blood coagulation inhibitor (disintegrin)"/>
    <property type="match status" value="1"/>
</dbReference>
<reference evidence="23" key="2">
    <citation type="submission" date="2007-04" db="EMBL/GenBank/DDBJ databases">
        <title>The genome of the human body louse.</title>
        <authorList>
            <consortium name="The Human Body Louse Genome Consortium"/>
            <person name="Kirkness E."/>
            <person name="Walenz B."/>
            <person name="Hass B."/>
            <person name="Bruggner R."/>
            <person name="Strausberg R."/>
        </authorList>
    </citation>
    <scope>NUCLEOTIDE SEQUENCE</scope>
    <source>
        <strain evidence="23">USDA</strain>
    </source>
</reference>
<dbReference type="eggNOG" id="KOG3658">
    <property type="taxonomic scope" value="Eukaryota"/>
</dbReference>
<evidence type="ECO:0000256" key="15">
    <source>
        <dbReference type="ARBA" id="ARBA00023145"/>
    </source>
</evidence>
<name>E0VKA6_PEDHC</name>
<dbReference type="STRING" id="121224.E0VKA6"/>
<evidence type="ECO:0000313" key="24">
    <source>
        <dbReference type="EnsemblMetazoa" id="PHUM259590-PA"/>
    </source>
</evidence>
<keyword evidence="8 18" id="KW-0479">Metal-binding</keyword>
<keyword evidence="9" id="KW-0732">Signal</keyword>
<organism>
    <name type="scientific">Pediculus humanus subsp. corporis</name>
    <name type="common">Body louse</name>
    <dbReference type="NCBI Taxonomy" id="121224"/>
    <lineage>
        <taxon>Eukaryota</taxon>
        <taxon>Metazoa</taxon>
        <taxon>Ecdysozoa</taxon>
        <taxon>Arthropoda</taxon>
        <taxon>Hexapoda</taxon>
        <taxon>Insecta</taxon>
        <taxon>Pterygota</taxon>
        <taxon>Neoptera</taxon>
        <taxon>Paraneoptera</taxon>
        <taxon>Psocodea</taxon>
        <taxon>Troctomorpha</taxon>
        <taxon>Phthiraptera</taxon>
        <taxon>Anoplura</taxon>
        <taxon>Pediculidae</taxon>
        <taxon>Pediculus</taxon>
    </lineage>
</organism>
<keyword evidence="5" id="KW-0645">Protease</keyword>
<keyword evidence="6" id="KW-0165">Cleavage on pair of basic residues</keyword>
<evidence type="ECO:0000256" key="20">
    <source>
        <dbReference type="SAM" id="Phobius"/>
    </source>
</evidence>
<evidence type="ECO:0000256" key="19">
    <source>
        <dbReference type="SAM" id="MobiDB-lite"/>
    </source>
</evidence>
<dbReference type="FunFam" id="3.40.390.10:FF:000011">
    <property type="entry name" value="Disintegrin and metalloproteinase domain-containing protein 10"/>
    <property type="match status" value="1"/>
</dbReference>
<evidence type="ECO:0000313" key="25">
    <source>
        <dbReference type="Proteomes" id="UP000009046"/>
    </source>
</evidence>
<keyword evidence="17" id="KW-0325">Glycoprotein</keyword>